<dbReference type="Pfam" id="PF05598">
    <property type="entry name" value="DUF772"/>
    <property type="match status" value="1"/>
</dbReference>
<dbReference type="Proteomes" id="UP001595978">
    <property type="component" value="Unassembled WGS sequence"/>
</dbReference>
<dbReference type="RefSeq" id="WP_390309465.1">
    <property type="nucleotide sequence ID" value="NZ_JBHSNQ010000078.1"/>
</dbReference>
<evidence type="ECO:0000313" key="4">
    <source>
        <dbReference type="Proteomes" id="UP001595978"/>
    </source>
</evidence>
<dbReference type="InterPro" id="IPR008490">
    <property type="entry name" value="Transposase_InsH_N"/>
</dbReference>
<evidence type="ECO:0000259" key="2">
    <source>
        <dbReference type="Pfam" id="PF05598"/>
    </source>
</evidence>
<reference evidence="4" key="1">
    <citation type="journal article" date="2019" name="Int. J. Syst. Evol. Microbiol.">
        <title>The Global Catalogue of Microorganisms (GCM) 10K type strain sequencing project: providing services to taxonomists for standard genome sequencing and annotation.</title>
        <authorList>
            <consortium name="The Broad Institute Genomics Platform"/>
            <consortium name="The Broad Institute Genome Sequencing Center for Infectious Disease"/>
            <person name="Wu L."/>
            <person name="Ma J."/>
        </authorList>
    </citation>
    <scope>NUCLEOTIDE SEQUENCE [LARGE SCALE GENOMIC DNA]</scope>
    <source>
        <strain evidence="4">CCUG 56331</strain>
    </source>
</reference>
<comment type="caution">
    <text evidence="3">The sequence shown here is derived from an EMBL/GenBank/DDBJ whole genome shotgun (WGS) entry which is preliminary data.</text>
</comment>
<sequence length="501" mass="58805">MLKKIRSHDDFLTFMSQKIDLYYPNKRILREHFTHLIIWVSIIDLTKTAHLLKHRYSSNPRGRKPRNPCDMLRSLLLMHKLQYTSVDKWVDALRTVPLYAILSGFHPDSTPGVGTFYDFFNRLWLAPSPHLMNKKKRKVKKPKAKGKKHQKMAPRNPGIVEKLVNRALKQQGNVHYAPKAHDGLQTLFKEMFVEPSANQGLLGDTKSLSITGDGTPVETGGRPYGKLLCNCRKQGNWKCDCLRKFSDPDADFGWDSSREKYYYGRNLFMISASESPYDLPIYPRLYRASKHDSVLWVSTFHELLHWYPNWKIGESILDSAFDAYPIYEMLERYDVSAIIDLNPRRSKQFTYNKMDINLDGVPVCPIGREMLDWGIDKKRYRRKWRCPAAVGGWQCPHPCSDSSYGRTFYTSTKNNPRLFPRVKRDSKEWRKRFALRTGVERCIKRQKVDYKLEGSNGRSSRHWNIRTYIIAMCQHVDAWVKETEKNQYKELHRKVKSILFI</sequence>
<evidence type="ECO:0000256" key="1">
    <source>
        <dbReference type="SAM" id="MobiDB-lite"/>
    </source>
</evidence>
<protein>
    <submittedName>
        <fullName evidence="3">Transposase</fullName>
    </submittedName>
</protein>
<dbReference type="EMBL" id="JBHSNQ010000078">
    <property type="protein sequence ID" value="MFC5541939.1"/>
    <property type="molecule type" value="Genomic_DNA"/>
</dbReference>
<accession>A0ABW0RB17</accession>
<evidence type="ECO:0000313" key="3">
    <source>
        <dbReference type="EMBL" id="MFC5541939.1"/>
    </source>
</evidence>
<keyword evidence="4" id="KW-1185">Reference proteome</keyword>
<name>A0ABW0RB17_9BACL</name>
<organism evidence="3 4">
    <name type="scientific">Ureibacillus suwonensis</name>
    <dbReference type="NCBI Taxonomy" id="313007"/>
    <lineage>
        <taxon>Bacteria</taxon>
        <taxon>Bacillati</taxon>
        <taxon>Bacillota</taxon>
        <taxon>Bacilli</taxon>
        <taxon>Bacillales</taxon>
        <taxon>Caryophanaceae</taxon>
        <taxon>Ureibacillus</taxon>
    </lineage>
</organism>
<feature type="compositionally biased region" description="Basic residues" evidence="1">
    <location>
        <begin position="134"/>
        <end position="152"/>
    </location>
</feature>
<feature type="domain" description="Transposase InsH N-terminal" evidence="2">
    <location>
        <begin position="40"/>
        <end position="122"/>
    </location>
</feature>
<gene>
    <name evidence="3" type="ORF">ACFPOH_09205</name>
</gene>
<proteinExistence type="predicted"/>
<feature type="region of interest" description="Disordered" evidence="1">
    <location>
        <begin position="134"/>
        <end position="153"/>
    </location>
</feature>